<proteinExistence type="predicted"/>
<dbReference type="PANTHER" id="PTHR31642">
    <property type="entry name" value="TRICHOTHECENE 3-O-ACETYLTRANSFERASE"/>
    <property type="match status" value="1"/>
</dbReference>
<dbReference type="GO" id="GO:0016747">
    <property type="term" value="F:acyltransferase activity, transferring groups other than amino-acyl groups"/>
    <property type="evidence" value="ECO:0007669"/>
    <property type="project" value="TreeGrafter"/>
</dbReference>
<feature type="region of interest" description="Disordered" evidence="2">
    <location>
        <begin position="337"/>
        <end position="358"/>
    </location>
</feature>
<name>A0AAE0PEP7_SORBR</name>
<protein>
    <submittedName>
        <fullName evidence="3">Transferase family-domain-containing protein</fullName>
    </submittedName>
</protein>
<sequence>MTTSGNTSGDTAGDTPINITATHTITFADPKSLDHLPSPFLLGPLDHFQPTAIPTDLVYIYEKPVHVKTEDFIPISRLREAISNLLNYYPHLTGRLAVDPSNGVRSITKLGMGASLLEASCDQPLKPSPGQDIEMGKLPGTGEALIAPWNPSFDDETGIQRGPLLLIQHTQFKCGSVAIGYRISHAVCAAEGCIHLYQDLCEIYRKLSRGDEIGVLDLPPHIIPFGADRIITASPDAEGLDPPVGYLVSSQPGDALGDDADKHMKSTVVTSHIAQDDDAEQSIAGTYLHFSPEELARLKASATSPDDDGSWISTFEALVAYLWQRTHRARVHIASTTSDEAQQRLRTGHHPRGVPLPGTDCLPTPSLWTNVNFALPSRLDLAGQKTGMGKSHYFPNAHLPVFFTLPNAEDDDWSRWAGLLEDGIDLGDAPLWQVARLVHQVVRDPGTSSTQYALGVIYWMCDLADKRLAKVDFNLFADWCFVNTDWSKWELYGVRTALDVEAALAGPPFTKVSRLDGFTTFIKAREGIDVRFTLNEAAMRVWER</sequence>
<reference evidence="3" key="1">
    <citation type="journal article" date="2023" name="Mol. Phylogenet. Evol.">
        <title>Genome-scale phylogeny and comparative genomics of the fungal order Sordariales.</title>
        <authorList>
            <person name="Hensen N."/>
            <person name="Bonometti L."/>
            <person name="Westerberg I."/>
            <person name="Brannstrom I.O."/>
            <person name="Guillou S."/>
            <person name="Cros-Aarteil S."/>
            <person name="Calhoun S."/>
            <person name="Haridas S."/>
            <person name="Kuo A."/>
            <person name="Mondo S."/>
            <person name="Pangilinan J."/>
            <person name="Riley R."/>
            <person name="LaButti K."/>
            <person name="Andreopoulos B."/>
            <person name="Lipzen A."/>
            <person name="Chen C."/>
            <person name="Yan M."/>
            <person name="Daum C."/>
            <person name="Ng V."/>
            <person name="Clum A."/>
            <person name="Steindorff A."/>
            <person name="Ohm R.A."/>
            <person name="Martin F."/>
            <person name="Silar P."/>
            <person name="Natvig D.O."/>
            <person name="Lalanne C."/>
            <person name="Gautier V."/>
            <person name="Ament-Velasquez S.L."/>
            <person name="Kruys A."/>
            <person name="Hutchinson M.I."/>
            <person name="Powell A.J."/>
            <person name="Barry K."/>
            <person name="Miller A.N."/>
            <person name="Grigoriev I.V."/>
            <person name="Debuchy R."/>
            <person name="Gladieux P."/>
            <person name="Hiltunen Thoren M."/>
            <person name="Johannesson H."/>
        </authorList>
    </citation>
    <scope>NUCLEOTIDE SEQUENCE</scope>
    <source>
        <strain evidence="3">FGSC 1904</strain>
    </source>
</reference>
<dbReference type="AlphaFoldDB" id="A0AAE0PEP7"/>
<keyword evidence="4" id="KW-1185">Reference proteome</keyword>
<dbReference type="InterPro" id="IPR050317">
    <property type="entry name" value="Plant_Fungal_Acyltransferase"/>
</dbReference>
<dbReference type="PANTHER" id="PTHR31642:SF310">
    <property type="entry name" value="FATTY ALCOHOL:CAFFEOYL-COA ACYLTRANSFERASE"/>
    <property type="match status" value="1"/>
</dbReference>
<comment type="caution">
    <text evidence="3">The sequence shown here is derived from an EMBL/GenBank/DDBJ whole genome shotgun (WGS) entry which is preliminary data.</text>
</comment>
<dbReference type="Gene3D" id="3.30.559.10">
    <property type="entry name" value="Chloramphenicol acetyltransferase-like domain"/>
    <property type="match status" value="2"/>
</dbReference>
<organism evidence="3 4">
    <name type="scientific">Sordaria brevicollis</name>
    <dbReference type="NCBI Taxonomy" id="83679"/>
    <lineage>
        <taxon>Eukaryota</taxon>
        <taxon>Fungi</taxon>
        <taxon>Dikarya</taxon>
        <taxon>Ascomycota</taxon>
        <taxon>Pezizomycotina</taxon>
        <taxon>Sordariomycetes</taxon>
        <taxon>Sordariomycetidae</taxon>
        <taxon>Sordariales</taxon>
        <taxon>Sordariaceae</taxon>
        <taxon>Sordaria</taxon>
    </lineage>
</organism>
<evidence type="ECO:0000256" key="1">
    <source>
        <dbReference type="ARBA" id="ARBA00022679"/>
    </source>
</evidence>
<dbReference type="Proteomes" id="UP001281003">
    <property type="component" value="Unassembled WGS sequence"/>
</dbReference>
<dbReference type="InterPro" id="IPR023213">
    <property type="entry name" value="CAT-like_dom_sf"/>
</dbReference>
<gene>
    <name evidence="3" type="ORF">B0T20DRAFT_411384</name>
</gene>
<keyword evidence="1 3" id="KW-0808">Transferase</keyword>
<evidence type="ECO:0000313" key="3">
    <source>
        <dbReference type="EMBL" id="KAK3398531.1"/>
    </source>
</evidence>
<evidence type="ECO:0000256" key="2">
    <source>
        <dbReference type="SAM" id="MobiDB-lite"/>
    </source>
</evidence>
<dbReference type="EMBL" id="JAUTDP010000006">
    <property type="protein sequence ID" value="KAK3398531.1"/>
    <property type="molecule type" value="Genomic_DNA"/>
</dbReference>
<dbReference type="Pfam" id="PF02458">
    <property type="entry name" value="Transferase"/>
    <property type="match status" value="1"/>
</dbReference>
<dbReference type="GO" id="GO:0044550">
    <property type="term" value="P:secondary metabolite biosynthetic process"/>
    <property type="evidence" value="ECO:0007669"/>
    <property type="project" value="TreeGrafter"/>
</dbReference>
<accession>A0AAE0PEP7</accession>
<reference evidence="3" key="2">
    <citation type="submission" date="2023-07" db="EMBL/GenBank/DDBJ databases">
        <authorList>
            <consortium name="Lawrence Berkeley National Laboratory"/>
            <person name="Haridas S."/>
            <person name="Hensen N."/>
            <person name="Bonometti L."/>
            <person name="Westerberg I."/>
            <person name="Brannstrom I.O."/>
            <person name="Guillou S."/>
            <person name="Cros-Aarteil S."/>
            <person name="Calhoun S."/>
            <person name="Kuo A."/>
            <person name="Mondo S."/>
            <person name="Pangilinan J."/>
            <person name="Riley R."/>
            <person name="LaButti K."/>
            <person name="Andreopoulos B."/>
            <person name="Lipzen A."/>
            <person name="Chen C."/>
            <person name="Yanf M."/>
            <person name="Daum C."/>
            <person name="Ng V."/>
            <person name="Clum A."/>
            <person name="Steindorff A."/>
            <person name="Ohm R."/>
            <person name="Martin F."/>
            <person name="Silar P."/>
            <person name="Natvig D."/>
            <person name="Lalanne C."/>
            <person name="Gautier V."/>
            <person name="Ament-velasquez S.L."/>
            <person name="Kruys A."/>
            <person name="Hutchinson M.I."/>
            <person name="Powell A.J."/>
            <person name="Barry K."/>
            <person name="Miller A.N."/>
            <person name="Grigoriev I.V."/>
            <person name="Debuchy R."/>
            <person name="Gladieux P."/>
            <person name="Thoren M.H."/>
            <person name="Johannesson H."/>
        </authorList>
    </citation>
    <scope>NUCLEOTIDE SEQUENCE</scope>
    <source>
        <strain evidence="3">FGSC 1904</strain>
    </source>
</reference>
<evidence type="ECO:0000313" key="4">
    <source>
        <dbReference type="Proteomes" id="UP001281003"/>
    </source>
</evidence>